<accession>A0ACB7XB82</accession>
<name>A0ACB7XB82_9ERIC</name>
<evidence type="ECO:0000313" key="2">
    <source>
        <dbReference type="Proteomes" id="UP000828048"/>
    </source>
</evidence>
<dbReference type="EMBL" id="CM037156">
    <property type="protein sequence ID" value="KAH7837875.1"/>
    <property type="molecule type" value="Genomic_DNA"/>
</dbReference>
<protein>
    <submittedName>
        <fullName evidence="1">Uncharacterized protein</fullName>
    </submittedName>
</protein>
<evidence type="ECO:0000313" key="1">
    <source>
        <dbReference type="EMBL" id="KAH7837875.1"/>
    </source>
</evidence>
<dbReference type="Proteomes" id="UP000828048">
    <property type="component" value="Chromosome 6"/>
</dbReference>
<sequence length="393" mass="43840">MGKTKMSGGTINLKWKRPSEPRAGFRFWVSETAKKTYESLRLKGTTLIERDVLITELDFVGLHTQFRQRGWVSVCFANIGSRPTLVKEFLANVTSVDPDNGSFTSRRELTGGVYNKLPKVQQGQLAPHYRLLNKIVCAFINPSDNISHISPGRQLLLYGIGRGYSFDLATKIWKDVYQYTHHPPGTSALPYISLLTRFMVLHSVPIFQDEPLTLLKAPITPLTLQHSNINAHTFKSSVYMPRVIPEPRYPHVEAAYPPIFLPSDYVPIYLQPDQSVEIEPPPSTTLPHATIPESTPLNSELMAFLQQQFQVLNGRLDGFGLQLDGFNLRLNAMASHLVTLEKQFGMAFPSSHSEEEDDADATDEGESDGANEGSEDEDDEGSEDGDTDMDDGA</sequence>
<organism evidence="1 2">
    <name type="scientific">Vaccinium darrowii</name>
    <dbReference type="NCBI Taxonomy" id="229202"/>
    <lineage>
        <taxon>Eukaryota</taxon>
        <taxon>Viridiplantae</taxon>
        <taxon>Streptophyta</taxon>
        <taxon>Embryophyta</taxon>
        <taxon>Tracheophyta</taxon>
        <taxon>Spermatophyta</taxon>
        <taxon>Magnoliopsida</taxon>
        <taxon>eudicotyledons</taxon>
        <taxon>Gunneridae</taxon>
        <taxon>Pentapetalae</taxon>
        <taxon>asterids</taxon>
        <taxon>Ericales</taxon>
        <taxon>Ericaceae</taxon>
        <taxon>Vaccinioideae</taxon>
        <taxon>Vaccinieae</taxon>
        <taxon>Vaccinium</taxon>
    </lineage>
</organism>
<keyword evidence="2" id="KW-1185">Reference proteome</keyword>
<comment type="caution">
    <text evidence="1">The sequence shown here is derived from an EMBL/GenBank/DDBJ whole genome shotgun (WGS) entry which is preliminary data.</text>
</comment>
<gene>
    <name evidence="1" type="ORF">Vadar_019190</name>
</gene>
<proteinExistence type="predicted"/>
<reference evidence="1 2" key="1">
    <citation type="journal article" date="2021" name="Hortic Res">
        <title>High-quality reference genome and annotation aids understanding of berry development for evergreen blueberry (Vaccinium darrowii).</title>
        <authorList>
            <person name="Yu J."/>
            <person name="Hulse-Kemp A.M."/>
            <person name="Babiker E."/>
            <person name="Staton M."/>
        </authorList>
    </citation>
    <scope>NUCLEOTIDE SEQUENCE [LARGE SCALE GENOMIC DNA]</scope>
    <source>
        <strain evidence="2">cv. NJ 8807/NJ 8810</strain>
        <tissue evidence="1">Young leaf</tissue>
    </source>
</reference>